<protein>
    <recommendedName>
        <fullName evidence="4">DUF378 domain-containing protein</fullName>
    </recommendedName>
</protein>
<reference evidence="2 3" key="1">
    <citation type="submission" date="2020-08" db="EMBL/GenBank/DDBJ databases">
        <title>Genomic Encyclopedia of Type Strains, Phase IV (KMG-IV): sequencing the most valuable type-strain genomes for metagenomic binning, comparative biology and taxonomic classification.</title>
        <authorList>
            <person name="Goeker M."/>
        </authorList>
    </citation>
    <scope>NUCLEOTIDE SEQUENCE [LARGE SCALE GENOMIC DNA]</scope>
    <source>
        <strain evidence="2 3">DSM 11805</strain>
    </source>
</reference>
<keyword evidence="1" id="KW-1133">Transmembrane helix</keyword>
<organism evidence="2 3">
    <name type="scientific">Gracilibacillus halotolerans</name>
    <dbReference type="NCBI Taxonomy" id="74386"/>
    <lineage>
        <taxon>Bacteria</taxon>
        <taxon>Bacillati</taxon>
        <taxon>Bacillota</taxon>
        <taxon>Bacilli</taxon>
        <taxon>Bacillales</taxon>
        <taxon>Bacillaceae</taxon>
        <taxon>Gracilibacillus</taxon>
    </lineage>
</organism>
<dbReference type="InterPro" id="IPR007211">
    <property type="entry name" value="DUF378"/>
</dbReference>
<keyword evidence="3" id="KW-1185">Reference proteome</keyword>
<proteinExistence type="predicted"/>
<comment type="caution">
    <text evidence="2">The sequence shown here is derived from an EMBL/GenBank/DDBJ whole genome shotgun (WGS) entry which is preliminary data.</text>
</comment>
<keyword evidence="1" id="KW-0812">Transmembrane</keyword>
<evidence type="ECO:0000313" key="3">
    <source>
        <dbReference type="Proteomes" id="UP000572212"/>
    </source>
</evidence>
<evidence type="ECO:0000256" key="1">
    <source>
        <dbReference type="SAM" id="Phobius"/>
    </source>
</evidence>
<dbReference type="PANTHER" id="PTHR37304:SF1">
    <property type="entry name" value="MEMBRANE PROTEIN"/>
    <property type="match status" value="1"/>
</dbReference>
<dbReference type="RefSeq" id="WP_184249634.1">
    <property type="nucleotide sequence ID" value="NZ_BAAACU010000015.1"/>
</dbReference>
<name>A0A841RPM0_9BACI</name>
<evidence type="ECO:0000313" key="2">
    <source>
        <dbReference type="EMBL" id="MBB6513807.1"/>
    </source>
</evidence>
<dbReference type="PANTHER" id="PTHR37304">
    <property type="entry name" value="MEMBRANE PROTEIN-RELATED"/>
    <property type="match status" value="1"/>
</dbReference>
<dbReference type="Proteomes" id="UP000572212">
    <property type="component" value="Unassembled WGS sequence"/>
</dbReference>
<gene>
    <name evidence="2" type="ORF">GGQ92_002626</name>
</gene>
<feature type="transmembrane region" description="Helical" evidence="1">
    <location>
        <begin position="40"/>
        <end position="61"/>
    </location>
</feature>
<feature type="transmembrane region" description="Helical" evidence="1">
    <location>
        <begin position="7"/>
        <end position="34"/>
    </location>
</feature>
<accession>A0A841RPM0</accession>
<sequence>MGTIKRIALVLLIIGGINWGLIGLFQFDLVASIFGGQDSGLARIIYSLVGLSSLICIPILFDRLGESDEATTNQRIRSDNVNYGVEFGEDIDDDFELSNRDSDRKE</sequence>
<keyword evidence="1" id="KW-0472">Membrane</keyword>
<dbReference type="AlphaFoldDB" id="A0A841RPM0"/>
<dbReference type="Pfam" id="PF04070">
    <property type="entry name" value="DUF378"/>
    <property type="match status" value="1"/>
</dbReference>
<evidence type="ECO:0008006" key="4">
    <source>
        <dbReference type="Google" id="ProtNLM"/>
    </source>
</evidence>
<dbReference type="EMBL" id="JACHON010000017">
    <property type="protein sequence ID" value="MBB6513807.1"/>
    <property type="molecule type" value="Genomic_DNA"/>
</dbReference>